<dbReference type="AlphaFoldDB" id="A0A934U276"/>
<comment type="caution">
    <text evidence="5">The sequence shown here is derived from an EMBL/GenBank/DDBJ whole genome shotgun (WGS) entry which is preliminary data.</text>
</comment>
<feature type="region of interest" description="Disordered" evidence="3">
    <location>
        <begin position="1"/>
        <end position="22"/>
    </location>
</feature>
<dbReference type="RefSeq" id="WP_199703465.1">
    <property type="nucleotide sequence ID" value="NZ_JAEMNV010000002.1"/>
</dbReference>
<dbReference type="PROSITE" id="PS50977">
    <property type="entry name" value="HTH_TETR_2"/>
    <property type="match status" value="1"/>
</dbReference>
<evidence type="ECO:0000313" key="5">
    <source>
        <dbReference type="EMBL" id="MBJ8338820.1"/>
    </source>
</evidence>
<feature type="compositionally biased region" description="Basic and acidic residues" evidence="3">
    <location>
        <begin position="13"/>
        <end position="22"/>
    </location>
</feature>
<sequence>MSNTGADVGTEPTDGRSTRWDSHKAERRDLILDAAIGAINELGADIGVSEIAGRADLPRSVVYRIFKDRNDLDEQLRARIVQMLMRDLAPTLAPEGAVDASISRAVDTYVNWIVAYPRLHAFLGKGSPKHRTSGSRVVTGAKTAIAVQLTGLLLAVARKQPSAYQIAEPLAFGLVGLVDASVNRWLNNPSSGVTSEQLAQFLKRSVWHLLDVNMRAVDIVIEPSTPIAALV</sequence>
<evidence type="ECO:0000259" key="4">
    <source>
        <dbReference type="PROSITE" id="PS50977"/>
    </source>
</evidence>
<dbReference type="InterPro" id="IPR009057">
    <property type="entry name" value="Homeodomain-like_sf"/>
</dbReference>
<dbReference type="EMBL" id="JAEMNV010000002">
    <property type="protein sequence ID" value="MBJ8338820.1"/>
    <property type="molecule type" value="Genomic_DNA"/>
</dbReference>
<organism evidence="5 6">
    <name type="scientific">Antrihabitans stalagmiti</name>
    <dbReference type="NCBI Taxonomy" id="2799499"/>
    <lineage>
        <taxon>Bacteria</taxon>
        <taxon>Bacillati</taxon>
        <taxon>Actinomycetota</taxon>
        <taxon>Actinomycetes</taxon>
        <taxon>Mycobacteriales</taxon>
        <taxon>Nocardiaceae</taxon>
        <taxon>Antrihabitans</taxon>
    </lineage>
</organism>
<keyword evidence="1 2" id="KW-0238">DNA-binding</keyword>
<feature type="DNA-binding region" description="H-T-H motif" evidence="2">
    <location>
        <begin position="47"/>
        <end position="66"/>
    </location>
</feature>
<dbReference type="Proteomes" id="UP000655868">
    <property type="component" value="Unassembled WGS sequence"/>
</dbReference>
<dbReference type="Gene3D" id="1.10.357.10">
    <property type="entry name" value="Tetracycline Repressor, domain 2"/>
    <property type="match status" value="1"/>
</dbReference>
<dbReference type="InterPro" id="IPR001647">
    <property type="entry name" value="HTH_TetR"/>
</dbReference>
<reference evidence="5" key="1">
    <citation type="submission" date="2020-12" db="EMBL/GenBank/DDBJ databases">
        <title>Antrihabitans popcorni sp. nov. and Antrihabitans auranticaus sp. nov., isolated from a larva cave.</title>
        <authorList>
            <person name="Lee S.D."/>
            <person name="Kim I.S."/>
        </authorList>
    </citation>
    <scope>NUCLEOTIDE SEQUENCE</scope>
    <source>
        <strain evidence="5">YC3-6</strain>
    </source>
</reference>
<proteinExistence type="predicted"/>
<accession>A0A934U276</accession>
<evidence type="ECO:0000256" key="3">
    <source>
        <dbReference type="SAM" id="MobiDB-lite"/>
    </source>
</evidence>
<dbReference type="GO" id="GO:0003677">
    <property type="term" value="F:DNA binding"/>
    <property type="evidence" value="ECO:0007669"/>
    <property type="project" value="UniProtKB-UniRule"/>
</dbReference>
<name>A0A934U276_9NOCA</name>
<evidence type="ECO:0000313" key="6">
    <source>
        <dbReference type="Proteomes" id="UP000655868"/>
    </source>
</evidence>
<keyword evidence="6" id="KW-1185">Reference proteome</keyword>
<feature type="domain" description="HTH tetR-type" evidence="4">
    <location>
        <begin position="25"/>
        <end position="84"/>
    </location>
</feature>
<gene>
    <name evidence="5" type="ORF">JGU71_07970</name>
</gene>
<evidence type="ECO:0000256" key="1">
    <source>
        <dbReference type="ARBA" id="ARBA00023125"/>
    </source>
</evidence>
<evidence type="ECO:0000256" key="2">
    <source>
        <dbReference type="PROSITE-ProRule" id="PRU00335"/>
    </source>
</evidence>
<protein>
    <submittedName>
        <fullName evidence="5">TetR/AcrR family transcriptional regulator</fullName>
    </submittedName>
</protein>
<dbReference type="SUPFAM" id="SSF46689">
    <property type="entry name" value="Homeodomain-like"/>
    <property type="match status" value="1"/>
</dbReference>